<sequence length="184" mass="20492">MKKLLLVSHCLLNTAAKVRSFQTEEMAAEEELRLRVLRCALEDGVQLIQLPCMEFIQYGARRWGHTKEQFDTPFFRQRCREALTPVVLELEEYLSLPEEVQVLGVLGIDGSPSCGVKYTCSGPWGGEFSGREDLKDTLAACALAPGMGVMMAVLTQMLRERGMDLPVEGLFAPEPQRAMGLLGR</sequence>
<protein>
    <recommendedName>
        <fullName evidence="2">DUF523 domain-containing protein</fullName>
    </recommendedName>
</protein>
<evidence type="ECO:0008006" key="2">
    <source>
        <dbReference type="Google" id="ProtNLM"/>
    </source>
</evidence>
<dbReference type="NCBIfam" id="NF045597">
    <property type="entry name" value="TudS_rel_CD3072"/>
    <property type="match status" value="1"/>
</dbReference>
<accession>A0A0H5PY87</accession>
<name>A0A0H5PY87_9ZZZZ</name>
<reference evidence="1" key="2">
    <citation type="submission" date="2015-07" db="EMBL/GenBank/DDBJ databases">
        <title>Plasmids, circular viruses and viroids from rat gut.</title>
        <authorList>
            <person name="Jorgensen T.J."/>
            <person name="Hansen M.A."/>
            <person name="Xu Z."/>
            <person name="Tabak M.A."/>
            <person name="Sorensen S.J."/>
            <person name="Hansen L.H."/>
        </authorList>
    </citation>
    <scope>NUCLEOTIDE SEQUENCE</scope>
    <source>
        <strain evidence="1">RGRH0272</strain>
    </source>
</reference>
<dbReference type="AlphaFoldDB" id="A0A0H5PY87"/>
<reference evidence="1" key="1">
    <citation type="submission" date="2015-06" db="EMBL/GenBank/DDBJ databases">
        <authorList>
            <person name="Joergensen T."/>
        </authorList>
    </citation>
    <scope>NUCLEOTIDE SEQUENCE</scope>
    <source>
        <strain evidence="1">RGRH0272</strain>
    </source>
</reference>
<dbReference type="EMBL" id="LN852944">
    <property type="protein sequence ID" value="CRY94528.1"/>
    <property type="molecule type" value="Genomic_DNA"/>
</dbReference>
<organism evidence="1">
    <name type="scientific">uncultured prokaryote</name>
    <dbReference type="NCBI Taxonomy" id="198431"/>
    <lineage>
        <taxon>unclassified sequences</taxon>
        <taxon>environmental samples</taxon>
    </lineage>
</organism>
<dbReference type="InterPro" id="IPR054648">
    <property type="entry name" value="TudS-rel"/>
</dbReference>
<proteinExistence type="predicted"/>
<evidence type="ECO:0000313" key="1">
    <source>
        <dbReference type="EMBL" id="CRY94528.1"/>
    </source>
</evidence>